<evidence type="ECO:0000313" key="4">
    <source>
        <dbReference type="Proteomes" id="UP000221168"/>
    </source>
</evidence>
<feature type="transmembrane region" description="Helical" evidence="2">
    <location>
        <begin position="77"/>
        <end position="102"/>
    </location>
</feature>
<organism evidence="3 4">
    <name type="scientific">Zhengella mangrovi</name>
    <dbReference type="NCBI Taxonomy" id="1982044"/>
    <lineage>
        <taxon>Bacteria</taxon>
        <taxon>Pseudomonadati</taxon>
        <taxon>Pseudomonadota</taxon>
        <taxon>Alphaproteobacteria</taxon>
        <taxon>Hyphomicrobiales</taxon>
        <taxon>Notoacmeibacteraceae</taxon>
        <taxon>Zhengella</taxon>
    </lineage>
</organism>
<name>A0A2G1QT14_9HYPH</name>
<evidence type="ECO:0000256" key="2">
    <source>
        <dbReference type="SAM" id="Phobius"/>
    </source>
</evidence>
<dbReference type="EMBL" id="PDVP01000001">
    <property type="protein sequence ID" value="PHP68621.1"/>
    <property type="molecule type" value="Genomic_DNA"/>
</dbReference>
<feature type="region of interest" description="Disordered" evidence="1">
    <location>
        <begin position="126"/>
        <end position="156"/>
    </location>
</feature>
<dbReference type="Proteomes" id="UP000221168">
    <property type="component" value="Unassembled WGS sequence"/>
</dbReference>
<dbReference type="RefSeq" id="WP_099302866.1">
    <property type="nucleotide sequence ID" value="NZ_PDVP01000001.1"/>
</dbReference>
<accession>A0A2G1QT14</accession>
<feature type="transmembrane region" description="Helical" evidence="2">
    <location>
        <begin position="30"/>
        <end position="56"/>
    </location>
</feature>
<evidence type="ECO:0000313" key="3">
    <source>
        <dbReference type="EMBL" id="PHP68621.1"/>
    </source>
</evidence>
<protein>
    <submittedName>
        <fullName evidence="3">Membrane protein FxsA</fullName>
    </submittedName>
</protein>
<gene>
    <name evidence="3" type="ORF">CSC94_01040</name>
</gene>
<proteinExistence type="predicted"/>
<sequence>MPFSLVPFFLLAIPFAEIAAFVIIGGQIGVMATLAMVVVTAVIGSILLRIQGFSLLNRIQAEMNAGRVPGRELVHGVMIMIAGILLLTPGFITDTLGFLLFIPAFRDLGWRLVKDRITVVSAGGFAGQQGSRRDDGRTIDLGQDEYRAGENKPREH</sequence>
<evidence type="ECO:0000256" key="1">
    <source>
        <dbReference type="SAM" id="MobiDB-lite"/>
    </source>
</evidence>
<dbReference type="NCBIfam" id="NF008528">
    <property type="entry name" value="PRK11463.1-2"/>
    <property type="match status" value="1"/>
</dbReference>
<dbReference type="Pfam" id="PF04186">
    <property type="entry name" value="FxsA"/>
    <property type="match status" value="1"/>
</dbReference>
<dbReference type="OrthoDB" id="9792788at2"/>
<keyword evidence="2" id="KW-0472">Membrane</keyword>
<dbReference type="PANTHER" id="PTHR35335">
    <property type="entry name" value="UPF0716 PROTEIN FXSA"/>
    <property type="match status" value="1"/>
</dbReference>
<dbReference type="GO" id="GO:0016020">
    <property type="term" value="C:membrane"/>
    <property type="evidence" value="ECO:0007669"/>
    <property type="project" value="InterPro"/>
</dbReference>
<keyword evidence="2" id="KW-0812">Transmembrane</keyword>
<feature type="compositionally biased region" description="Basic and acidic residues" evidence="1">
    <location>
        <begin position="131"/>
        <end position="156"/>
    </location>
</feature>
<dbReference type="AlphaFoldDB" id="A0A2G1QT14"/>
<keyword evidence="2" id="KW-1133">Transmembrane helix</keyword>
<comment type="caution">
    <text evidence="3">The sequence shown here is derived from an EMBL/GenBank/DDBJ whole genome shotgun (WGS) entry which is preliminary data.</text>
</comment>
<reference evidence="3 4" key="1">
    <citation type="submission" date="2017-10" db="EMBL/GenBank/DDBJ databases">
        <title>Sedimentibacterium mangrovi gen. nov., sp. nov., a novel member of family Phyllobacteriacea isolated from mangrove sediment.</title>
        <authorList>
            <person name="Liao H."/>
            <person name="Tian Y."/>
        </authorList>
    </citation>
    <scope>NUCLEOTIDE SEQUENCE [LARGE SCALE GENOMIC DNA]</scope>
    <source>
        <strain evidence="3 4">X9-2-2</strain>
    </source>
</reference>
<keyword evidence="4" id="KW-1185">Reference proteome</keyword>
<dbReference type="InterPro" id="IPR007313">
    <property type="entry name" value="FxsA"/>
</dbReference>
<dbReference type="PANTHER" id="PTHR35335:SF1">
    <property type="entry name" value="UPF0716 PROTEIN FXSA"/>
    <property type="match status" value="1"/>
</dbReference>